<protein>
    <submittedName>
        <fullName evidence="6">PQ loop repeat-containing protein</fullName>
    </submittedName>
</protein>
<evidence type="ECO:0000256" key="2">
    <source>
        <dbReference type="ARBA" id="ARBA00022692"/>
    </source>
</evidence>
<sequence>KPPECTDKYDYTHYLEEVSVITKLLGIIVSIGAIISVLPQIIKFFKTRNTLGISLPWLVMSMFNQCNTVISVFMSQIEKEIACFNSFELCWSNQLTLISAFFVFAGYYVAYTQYIYYEHINHKDPITFNHHKYNVLVYFMFSVYFVSMIPISILSGVYFGNCDQTYVTFILLFQFSAVIISVVQWVPQIRKTYQLKKCGSFSVLGMSLQTVGML</sequence>
<reference evidence="6" key="1">
    <citation type="submission" date="2015-07" db="EMBL/GenBank/DDBJ databases">
        <title>Adaptation to a free-living lifestyle via gene acquisitions in the diplomonad Trepomonas sp. PC1.</title>
        <authorList>
            <person name="Xu F."/>
            <person name="Jerlstrom-Hultqvist J."/>
            <person name="Kolisko M."/>
            <person name="Simpson A.G.B."/>
            <person name="Roger A.J."/>
            <person name="Svard S.G."/>
            <person name="Andersson J.O."/>
        </authorList>
    </citation>
    <scope>NUCLEOTIDE SEQUENCE</scope>
    <source>
        <strain evidence="6">PC1</strain>
    </source>
</reference>
<dbReference type="EMBL" id="GDID01005618">
    <property type="protein sequence ID" value="JAP90988.1"/>
    <property type="molecule type" value="Transcribed_RNA"/>
</dbReference>
<proteinExistence type="predicted"/>
<evidence type="ECO:0000256" key="4">
    <source>
        <dbReference type="ARBA" id="ARBA00023136"/>
    </source>
</evidence>
<name>A0A146K3H1_9EUKA</name>
<dbReference type="Gene3D" id="1.20.1280.290">
    <property type="match status" value="1"/>
</dbReference>
<dbReference type="GO" id="GO:0016020">
    <property type="term" value="C:membrane"/>
    <property type="evidence" value="ECO:0007669"/>
    <property type="project" value="UniProtKB-SubCell"/>
</dbReference>
<dbReference type="SMART" id="SM00679">
    <property type="entry name" value="CTNS"/>
    <property type="match status" value="2"/>
</dbReference>
<dbReference type="Pfam" id="PF04193">
    <property type="entry name" value="PQ-loop"/>
    <property type="match status" value="2"/>
</dbReference>
<feature type="transmembrane region" description="Helical" evidence="5">
    <location>
        <begin position="166"/>
        <end position="187"/>
    </location>
</feature>
<evidence type="ECO:0000256" key="5">
    <source>
        <dbReference type="SAM" id="Phobius"/>
    </source>
</evidence>
<evidence type="ECO:0000256" key="1">
    <source>
        <dbReference type="ARBA" id="ARBA00004141"/>
    </source>
</evidence>
<organism evidence="6">
    <name type="scientific">Trepomonas sp. PC1</name>
    <dbReference type="NCBI Taxonomy" id="1076344"/>
    <lineage>
        <taxon>Eukaryota</taxon>
        <taxon>Metamonada</taxon>
        <taxon>Diplomonadida</taxon>
        <taxon>Hexamitidae</taxon>
        <taxon>Hexamitinae</taxon>
        <taxon>Trepomonas</taxon>
    </lineage>
</organism>
<feature type="transmembrane region" description="Helical" evidence="5">
    <location>
        <begin position="135"/>
        <end position="160"/>
    </location>
</feature>
<dbReference type="InterPro" id="IPR006603">
    <property type="entry name" value="PQ-loop_rpt"/>
</dbReference>
<keyword evidence="3 5" id="KW-1133">Transmembrane helix</keyword>
<feature type="transmembrane region" description="Helical" evidence="5">
    <location>
        <begin position="20"/>
        <end position="42"/>
    </location>
</feature>
<keyword evidence="4 5" id="KW-0472">Membrane</keyword>
<feature type="transmembrane region" description="Helical" evidence="5">
    <location>
        <begin position="94"/>
        <end position="114"/>
    </location>
</feature>
<accession>A0A146K3H1</accession>
<evidence type="ECO:0000256" key="3">
    <source>
        <dbReference type="ARBA" id="ARBA00022989"/>
    </source>
</evidence>
<keyword evidence="2 5" id="KW-0812">Transmembrane</keyword>
<comment type="subcellular location">
    <subcellularLocation>
        <location evidence="1">Membrane</location>
        <topology evidence="1">Multi-pass membrane protein</topology>
    </subcellularLocation>
</comment>
<feature type="transmembrane region" description="Helical" evidence="5">
    <location>
        <begin position="54"/>
        <end position="74"/>
    </location>
</feature>
<gene>
    <name evidence="6" type="ORF">TPC1_17534</name>
</gene>
<feature type="non-terminal residue" evidence="6">
    <location>
        <position position="214"/>
    </location>
</feature>
<evidence type="ECO:0000313" key="6">
    <source>
        <dbReference type="EMBL" id="JAP90988.1"/>
    </source>
</evidence>
<dbReference type="AlphaFoldDB" id="A0A146K3H1"/>
<feature type="non-terminal residue" evidence="6">
    <location>
        <position position="1"/>
    </location>
</feature>